<accession>A0A150SSN2</accession>
<proteinExistence type="predicted"/>
<protein>
    <submittedName>
        <fullName evidence="1">Uncharacterized protein</fullName>
    </submittedName>
</protein>
<evidence type="ECO:0000313" key="2">
    <source>
        <dbReference type="Proteomes" id="UP000075515"/>
    </source>
</evidence>
<gene>
    <name evidence="1" type="ORF">BE18_39925</name>
</gene>
<sequence length="235" mass="25161">MIGLGAGLFACSSDSSPAAAGGATMVDGSSAAGCAPAPFAQNPRSIAEVVRLVNTLEKPLELPCFLAHLAGPLQMTASLSPTSAQPSFDRRSPRIFVFLDPLVFTVVPEGPGRGLLEFGERRGDARSLKGEIEFPVASELTPEAPFEHIVFNEQYSTCAFCHADETRAPDVPFARAFESVALRPPDRAVVSVDELRSEVQSCDAASDPYRCAMLHALFDRDAVIQRDFPESYGTL</sequence>
<reference evidence="1 2" key="1">
    <citation type="submission" date="2014-02" db="EMBL/GenBank/DDBJ databases">
        <title>The small core and large imbalanced accessory genome model reveals a collaborative survival strategy of Sorangium cellulosum strains in nature.</title>
        <authorList>
            <person name="Han K."/>
            <person name="Peng R."/>
            <person name="Blom J."/>
            <person name="Li Y.-Z."/>
        </authorList>
    </citation>
    <scope>NUCLEOTIDE SEQUENCE [LARGE SCALE GENOMIC DNA]</scope>
    <source>
        <strain evidence="1 2">So0149</strain>
    </source>
</reference>
<name>A0A150SSN2_SORCE</name>
<comment type="caution">
    <text evidence="1">The sequence shown here is derived from an EMBL/GenBank/DDBJ whole genome shotgun (WGS) entry which is preliminary data.</text>
</comment>
<evidence type="ECO:0000313" key="1">
    <source>
        <dbReference type="EMBL" id="KYF95288.1"/>
    </source>
</evidence>
<dbReference type="AlphaFoldDB" id="A0A150SSN2"/>
<dbReference type="Proteomes" id="UP000075515">
    <property type="component" value="Unassembled WGS sequence"/>
</dbReference>
<dbReference type="EMBL" id="JEMC01001659">
    <property type="protein sequence ID" value="KYF95288.1"/>
    <property type="molecule type" value="Genomic_DNA"/>
</dbReference>
<organism evidence="1 2">
    <name type="scientific">Sorangium cellulosum</name>
    <name type="common">Polyangium cellulosum</name>
    <dbReference type="NCBI Taxonomy" id="56"/>
    <lineage>
        <taxon>Bacteria</taxon>
        <taxon>Pseudomonadati</taxon>
        <taxon>Myxococcota</taxon>
        <taxon>Polyangia</taxon>
        <taxon>Polyangiales</taxon>
        <taxon>Polyangiaceae</taxon>
        <taxon>Sorangium</taxon>
    </lineage>
</organism>